<name>A0AAV7S7D1_PLEWA</name>
<gene>
    <name evidence="2" type="ORF">NDU88_001438</name>
</gene>
<dbReference type="Pfam" id="PF17919">
    <property type="entry name" value="RT_RNaseH_2"/>
    <property type="match status" value="1"/>
</dbReference>
<keyword evidence="3" id="KW-1185">Reference proteome</keyword>
<dbReference type="InterPro" id="IPR043502">
    <property type="entry name" value="DNA/RNA_pol_sf"/>
</dbReference>
<proteinExistence type="predicted"/>
<dbReference type="SUPFAM" id="SSF56672">
    <property type="entry name" value="DNA/RNA polymerases"/>
    <property type="match status" value="1"/>
</dbReference>
<dbReference type="InterPro" id="IPR043128">
    <property type="entry name" value="Rev_trsase/Diguanyl_cyclase"/>
</dbReference>
<reference evidence="2" key="1">
    <citation type="journal article" date="2022" name="bioRxiv">
        <title>Sequencing and chromosome-scale assembly of the giantPleurodeles waltlgenome.</title>
        <authorList>
            <person name="Brown T."/>
            <person name="Elewa A."/>
            <person name="Iarovenko S."/>
            <person name="Subramanian E."/>
            <person name="Araus A.J."/>
            <person name="Petzold A."/>
            <person name="Susuki M."/>
            <person name="Suzuki K.-i.T."/>
            <person name="Hayashi T."/>
            <person name="Toyoda A."/>
            <person name="Oliveira C."/>
            <person name="Osipova E."/>
            <person name="Leigh N.D."/>
            <person name="Simon A."/>
            <person name="Yun M.H."/>
        </authorList>
    </citation>
    <scope>NUCLEOTIDE SEQUENCE</scope>
    <source>
        <strain evidence="2">20211129_DDA</strain>
        <tissue evidence="2">Liver</tissue>
    </source>
</reference>
<dbReference type="Gene3D" id="3.30.70.270">
    <property type="match status" value="1"/>
</dbReference>
<sequence>MPKPTTTNRKQQFLGLCNYVRQWIFDYATLTSPLLTALKESHPNANNINWTYERETAFLELKRAITNAPVLRTSDYNKTFYLFCYCNGITMTAVLTQKTSMGHKPIGYYSGLLDPVMKGNYPCEQALATAAFAVQKSTTIVMGSPLKLYVEHAVFAILQKSKSKLTTQRVSEYEVMLSMPSLKVV</sequence>
<feature type="domain" description="Reverse transcriptase/retrotransposon-derived protein RNase H-like" evidence="1">
    <location>
        <begin position="50"/>
        <end position="147"/>
    </location>
</feature>
<comment type="caution">
    <text evidence="2">The sequence shown here is derived from an EMBL/GenBank/DDBJ whole genome shotgun (WGS) entry which is preliminary data.</text>
</comment>
<dbReference type="Proteomes" id="UP001066276">
    <property type="component" value="Chromosome 4_2"/>
</dbReference>
<dbReference type="PANTHER" id="PTHR33064:SF37">
    <property type="entry name" value="RIBONUCLEASE H"/>
    <property type="match status" value="1"/>
</dbReference>
<dbReference type="EMBL" id="JANPWB010000008">
    <property type="protein sequence ID" value="KAJ1160949.1"/>
    <property type="molecule type" value="Genomic_DNA"/>
</dbReference>
<dbReference type="PANTHER" id="PTHR33064">
    <property type="entry name" value="POL PROTEIN"/>
    <property type="match status" value="1"/>
</dbReference>
<dbReference type="InterPro" id="IPR041577">
    <property type="entry name" value="RT_RNaseH_2"/>
</dbReference>
<evidence type="ECO:0000259" key="1">
    <source>
        <dbReference type="Pfam" id="PF17919"/>
    </source>
</evidence>
<dbReference type="Gene3D" id="3.10.20.370">
    <property type="match status" value="1"/>
</dbReference>
<protein>
    <recommendedName>
        <fullName evidence="1">Reverse transcriptase/retrotransposon-derived protein RNase H-like domain-containing protein</fullName>
    </recommendedName>
</protein>
<accession>A0AAV7S7D1</accession>
<dbReference type="InterPro" id="IPR051320">
    <property type="entry name" value="Viral_Replic_Matur_Polypro"/>
</dbReference>
<evidence type="ECO:0000313" key="2">
    <source>
        <dbReference type="EMBL" id="KAJ1160949.1"/>
    </source>
</evidence>
<dbReference type="AlphaFoldDB" id="A0AAV7S7D1"/>
<evidence type="ECO:0000313" key="3">
    <source>
        <dbReference type="Proteomes" id="UP001066276"/>
    </source>
</evidence>
<organism evidence="2 3">
    <name type="scientific">Pleurodeles waltl</name>
    <name type="common">Iberian ribbed newt</name>
    <dbReference type="NCBI Taxonomy" id="8319"/>
    <lineage>
        <taxon>Eukaryota</taxon>
        <taxon>Metazoa</taxon>
        <taxon>Chordata</taxon>
        <taxon>Craniata</taxon>
        <taxon>Vertebrata</taxon>
        <taxon>Euteleostomi</taxon>
        <taxon>Amphibia</taxon>
        <taxon>Batrachia</taxon>
        <taxon>Caudata</taxon>
        <taxon>Salamandroidea</taxon>
        <taxon>Salamandridae</taxon>
        <taxon>Pleurodelinae</taxon>
        <taxon>Pleurodeles</taxon>
    </lineage>
</organism>